<evidence type="ECO:0000313" key="5">
    <source>
        <dbReference type="Proteomes" id="UP001501166"/>
    </source>
</evidence>
<feature type="domain" description="Inosine/uridine-preferring nucleoside hydrolase" evidence="3">
    <location>
        <begin position="9"/>
        <end position="185"/>
    </location>
</feature>
<keyword evidence="5" id="KW-1185">Reference proteome</keyword>
<dbReference type="InterPro" id="IPR036452">
    <property type="entry name" value="Ribo_hydro-like"/>
</dbReference>
<evidence type="ECO:0000256" key="2">
    <source>
        <dbReference type="ARBA" id="ARBA00023295"/>
    </source>
</evidence>
<protein>
    <recommendedName>
        <fullName evidence="3">Inosine/uridine-preferring nucleoside hydrolase domain-containing protein</fullName>
    </recommendedName>
</protein>
<dbReference type="RefSeq" id="WP_343756779.1">
    <property type="nucleotide sequence ID" value="NZ_BAAACW010000157.1"/>
</dbReference>
<dbReference type="PANTHER" id="PTHR12304:SF4">
    <property type="entry name" value="URIDINE NUCLEOSIDASE"/>
    <property type="match status" value="1"/>
</dbReference>
<accession>A0ABP3HII6</accession>
<evidence type="ECO:0000256" key="1">
    <source>
        <dbReference type="ARBA" id="ARBA00022801"/>
    </source>
</evidence>
<evidence type="ECO:0000313" key="4">
    <source>
        <dbReference type="EMBL" id="GAA0370965.1"/>
    </source>
</evidence>
<dbReference type="Gene3D" id="3.90.245.10">
    <property type="entry name" value="Ribonucleoside hydrolase-like"/>
    <property type="match status" value="1"/>
</dbReference>
<organism evidence="4 5">
    <name type="scientific">Alkalibacterium iburiense</name>
    <dbReference type="NCBI Taxonomy" id="290589"/>
    <lineage>
        <taxon>Bacteria</taxon>
        <taxon>Bacillati</taxon>
        <taxon>Bacillota</taxon>
        <taxon>Bacilli</taxon>
        <taxon>Lactobacillales</taxon>
        <taxon>Carnobacteriaceae</taxon>
        <taxon>Alkalibacterium</taxon>
    </lineage>
</organism>
<gene>
    <name evidence="4" type="ORF">GCM10008932_22980</name>
</gene>
<keyword evidence="1" id="KW-0378">Hydrolase</keyword>
<dbReference type="Proteomes" id="UP001501166">
    <property type="component" value="Unassembled WGS sequence"/>
</dbReference>
<dbReference type="PANTHER" id="PTHR12304">
    <property type="entry name" value="INOSINE-URIDINE PREFERRING NUCLEOSIDE HYDROLASE"/>
    <property type="match status" value="1"/>
</dbReference>
<dbReference type="EMBL" id="BAAACW010000157">
    <property type="protein sequence ID" value="GAA0370965.1"/>
    <property type="molecule type" value="Genomic_DNA"/>
</dbReference>
<sequence>MNEWKKRPIILDCDPGVDDAFAIAMAFLEDDLDVRAIHTVAGNVTVEHTTKNARGLVKVLGVDVPIAKGASGPLICDPHFAAEVHGENGFGGVELTDLAPLSEQTAMESYVTLLSEADEKVTIVATGPLTNLALLIKSYPHLLEKIDCISLMGGGLKGGNTTSAAEFNFFYDPHAAHIVFSSGLQNYQA</sequence>
<dbReference type="SUPFAM" id="SSF53590">
    <property type="entry name" value="Nucleoside hydrolase"/>
    <property type="match status" value="1"/>
</dbReference>
<dbReference type="Pfam" id="PF01156">
    <property type="entry name" value="IU_nuc_hydro"/>
    <property type="match status" value="1"/>
</dbReference>
<evidence type="ECO:0000259" key="3">
    <source>
        <dbReference type="Pfam" id="PF01156"/>
    </source>
</evidence>
<reference evidence="5" key="1">
    <citation type="journal article" date="2019" name="Int. J. Syst. Evol. Microbiol.">
        <title>The Global Catalogue of Microorganisms (GCM) 10K type strain sequencing project: providing services to taxonomists for standard genome sequencing and annotation.</title>
        <authorList>
            <consortium name="The Broad Institute Genomics Platform"/>
            <consortium name="The Broad Institute Genome Sequencing Center for Infectious Disease"/>
            <person name="Wu L."/>
            <person name="Ma J."/>
        </authorList>
    </citation>
    <scope>NUCLEOTIDE SEQUENCE [LARGE SCALE GENOMIC DNA]</scope>
    <source>
        <strain evidence="5">JCM 12662</strain>
    </source>
</reference>
<comment type="caution">
    <text evidence="4">The sequence shown here is derived from an EMBL/GenBank/DDBJ whole genome shotgun (WGS) entry which is preliminary data.</text>
</comment>
<proteinExistence type="predicted"/>
<keyword evidence="2" id="KW-0326">Glycosidase</keyword>
<dbReference type="InterPro" id="IPR023186">
    <property type="entry name" value="IUNH"/>
</dbReference>
<name>A0ABP3HII6_9LACT</name>
<dbReference type="InterPro" id="IPR001910">
    <property type="entry name" value="Inosine/uridine_hydrolase_dom"/>
</dbReference>